<keyword evidence="1" id="KW-0245">EGF-like domain</keyword>
<keyword evidence="5" id="KW-1185">Reference proteome</keyword>
<dbReference type="PROSITE" id="PS00022">
    <property type="entry name" value="EGF_1"/>
    <property type="match status" value="1"/>
</dbReference>
<dbReference type="Proteomes" id="UP000663877">
    <property type="component" value="Unassembled WGS sequence"/>
</dbReference>
<accession>A0A814IKI3</accession>
<dbReference type="PROSITE" id="PS50026">
    <property type="entry name" value="EGF_3"/>
    <property type="match status" value="1"/>
</dbReference>
<evidence type="ECO:0000313" key="5">
    <source>
        <dbReference type="Proteomes" id="UP000663832"/>
    </source>
</evidence>
<protein>
    <recommendedName>
        <fullName evidence="2">EGF-like domain-containing protein</fullName>
    </recommendedName>
</protein>
<feature type="domain" description="EGF-like" evidence="2">
    <location>
        <begin position="63"/>
        <end position="94"/>
    </location>
</feature>
<dbReference type="EMBL" id="CAJNOI010000083">
    <property type="protein sequence ID" value="CAF1025847.1"/>
    <property type="molecule type" value="Genomic_DNA"/>
</dbReference>
<dbReference type="AlphaFoldDB" id="A0A814IKI3"/>
<evidence type="ECO:0000256" key="1">
    <source>
        <dbReference type="PROSITE-ProRule" id="PRU00076"/>
    </source>
</evidence>
<dbReference type="InterPro" id="IPR000742">
    <property type="entry name" value="EGF"/>
</dbReference>
<sequence>MRDTDNSAPPPCTVAFCCGADSFAPCDDNGATNYCRSDTSNGVQMYGYIVPDYGMITSWYECPIENCLCENGGTCTGPDGTCECKDGCTGDRCEIPSPCSAALCCGTDTCISCDKRGIYCRGIDDNDIGDDPSTRSRFGLAKLGVHDRYFGVFNCPYACSFGSGGLRSGRSLNASAC</sequence>
<gene>
    <name evidence="3" type="ORF">BJG266_LOCUS17254</name>
    <name evidence="4" type="ORF">QVE165_LOCUS36948</name>
</gene>
<organism evidence="3 6">
    <name type="scientific">Adineta steineri</name>
    <dbReference type="NCBI Taxonomy" id="433720"/>
    <lineage>
        <taxon>Eukaryota</taxon>
        <taxon>Metazoa</taxon>
        <taxon>Spiralia</taxon>
        <taxon>Gnathifera</taxon>
        <taxon>Rotifera</taxon>
        <taxon>Eurotatoria</taxon>
        <taxon>Bdelloidea</taxon>
        <taxon>Adinetida</taxon>
        <taxon>Adinetidae</taxon>
        <taxon>Adineta</taxon>
    </lineage>
</organism>
<evidence type="ECO:0000313" key="6">
    <source>
        <dbReference type="Proteomes" id="UP000663877"/>
    </source>
</evidence>
<evidence type="ECO:0000259" key="2">
    <source>
        <dbReference type="PROSITE" id="PS50026"/>
    </source>
</evidence>
<dbReference type="Proteomes" id="UP000663832">
    <property type="component" value="Unassembled WGS sequence"/>
</dbReference>
<comment type="caution">
    <text evidence="3">The sequence shown here is derived from an EMBL/GenBank/DDBJ whole genome shotgun (WGS) entry which is preliminary data.</text>
</comment>
<reference evidence="3" key="1">
    <citation type="submission" date="2021-02" db="EMBL/GenBank/DDBJ databases">
        <authorList>
            <person name="Nowell W R."/>
        </authorList>
    </citation>
    <scope>NUCLEOTIDE SEQUENCE</scope>
</reference>
<dbReference type="EMBL" id="CAJNOM010000377">
    <property type="protein sequence ID" value="CAF1403590.1"/>
    <property type="molecule type" value="Genomic_DNA"/>
</dbReference>
<evidence type="ECO:0000313" key="4">
    <source>
        <dbReference type="EMBL" id="CAF1403590.1"/>
    </source>
</evidence>
<feature type="disulfide bond" evidence="1">
    <location>
        <begin position="84"/>
        <end position="93"/>
    </location>
</feature>
<proteinExistence type="predicted"/>
<dbReference type="OrthoDB" id="10045365at2759"/>
<evidence type="ECO:0000313" key="3">
    <source>
        <dbReference type="EMBL" id="CAF1025847.1"/>
    </source>
</evidence>
<keyword evidence="1" id="KW-1015">Disulfide bond</keyword>
<comment type="caution">
    <text evidence="1">Lacks conserved residue(s) required for the propagation of feature annotation.</text>
</comment>
<name>A0A814IKI3_9BILA</name>